<dbReference type="AlphaFoldDB" id="A0A3P3WDT7"/>
<evidence type="ECO:0000313" key="6">
    <source>
        <dbReference type="Proteomes" id="UP000271937"/>
    </source>
</evidence>
<reference evidence="5 6" key="1">
    <citation type="submission" date="2018-11" db="EMBL/GenBank/DDBJ databases">
        <title>Flavobacterium sp. nov., YIM 102600 draft genome.</title>
        <authorList>
            <person name="Li G."/>
            <person name="Jiang Y."/>
        </authorList>
    </citation>
    <scope>NUCLEOTIDE SEQUENCE [LARGE SCALE GENOMIC DNA]</scope>
    <source>
        <strain evidence="5 6">YIM 102600</strain>
    </source>
</reference>
<name>A0A3P3WDT7_9FLAO</name>
<dbReference type="Gene3D" id="1.10.150.130">
    <property type="match status" value="1"/>
</dbReference>
<dbReference type="GO" id="GO:0003677">
    <property type="term" value="F:DNA binding"/>
    <property type="evidence" value="ECO:0007669"/>
    <property type="project" value="UniProtKB-KW"/>
</dbReference>
<evidence type="ECO:0000256" key="2">
    <source>
        <dbReference type="ARBA" id="ARBA00023125"/>
    </source>
</evidence>
<dbReference type="Pfam" id="PF13102">
    <property type="entry name" value="Phage_int_SAM_5"/>
    <property type="match status" value="1"/>
</dbReference>
<comment type="caution">
    <text evidence="5">The sequence shown here is derived from an EMBL/GenBank/DDBJ whole genome shotgun (WGS) entry which is preliminary data.</text>
</comment>
<evidence type="ECO:0000313" key="5">
    <source>
        <dbReference type="EMBL" id="RRJ90713.1"/>
    </source>
</evidence>
<dbReference type="RefSeq" id="WP_125012860.1">
    <property type="nucleotide sequence ID" value="NZ_RQVR01000010.1"/>
</dbReference>
<dbReference type="InterPro" id="IPR011010">
    <property type="entry name" value="DNA_brk_join_enz"/>
</dbReference>
<dbReference type="InterPro" id="IPR025269">
    <property type="entry name" value="SAM-like_dom"/>
</dbReference>
<dbReference type="PANTHER" id="PTHR30349:SF64">
    <property type="entry name" value="PROPHAGE INTEGRASE INTD-RELATED"/>
    <property type="match status" value="1"/>
</dbReference>
<dbReference type="GO" id="GO:0015074">
    <property type="term" value="P:DNA integration"/>
    <property type="evidence" value="ECO:0007669"/>
    <property type="project" value="InterPro"/>
</dbReference>
<dbReference type="OrthoDB" id="9806835at2"/>
<dbReference type="EMBL" id="RQVR01000010">
    <property type="protein sequence ID" value="RRJ90713.1"/>
    <property type="molecule type" value="Genomic_DNA"/>
</dbReference>
<gene>
    <name evidence="5" type="ORF">EG849_09555</name>
</gene>
<dbReference type="Pfam" id="PF00589">
    <property type="entry name" value="Phage_integrase"/>
    <property type="match status" value="1"/>
</dbReference>
<evidence type="ECO:0000256" key="3">
    <source>
        <dbReference type="ARBA" id="ARBA00023172"/>
    </source>
</evidence>
<dbReference type="InterPro" id="IPR010998">
    <property type="entry name" value="Integrase_recombinase_N"/>
</dbReference>
<keyword evidence="2" id="KW-0238">DNA-binding</keyword>
<dbReference type="InterPro" id="IPR035386">
    <property type="entry name" value="Arm-DNA-bind_5"/>
</dbReference>
<organism evidence="5 6">
    <name type="scientific">Flavobacterium macacae</name>
    <dbReference type="NCBI Taxonomy" id="2488993"/>
    <lineage>
        <taxon>Bacteria</taxon>
        <taxon>Pseudomonadati</taxon>
        <taxon>Bacteroidota</taxon>
        <taxon>Flavobacteriia</taxon>
        <taxon>Flavobacteriales</taxon>
        <taxon>Flavobacteriaceae</taxon>
        <taxon>Flavobacterium</taxon>
    </lineage>
</organism>
<dbReference type="GO" id="GO:0006310">
    <property type="term" value="P:DNA recombination"/>
    <property type="evidence" value="ECO:0007669"/>
    <property type="project" value="UniProtKB-KW"/>
</dbReference>
<dbReference type="CDD" id="cd01185">
    <property type="entry name" value="INTN1_C_like"/>
    <property type="match status" value="1"/>
</dbReference>
<accession>A0A3P3WDT7</accession>
<feature type="domain" description="Tyr recombinase" evidence="4">
    <location>
        <begin position="207"/>
        <end position="375"/>
    </location>
</feature>
<sequence length="379" mass="43715">MKRINVTLRKKSIGKGRESLYLDFYPPIISPETGKPTRREFLKLYMTVKPRTPIDKLENDENIRSAELIKIRRQTELNKDNIYSEFEKERLAIKEVGGESFLSFFKEQASKKIGSNQDIWNLAIGYFTDYLKTGDIEFSKITVAQIEGFRTYILTAKSKRNPEKSLSNNSALSYFNKVKATLKQAYREGKLRTDVNAGVGGIAEKESKKNFLTIEEARKLAATDCSKPIVKKVGLWAILTGQRFSDIRKLEWSEIEHMEEHGYFIRFKQKKTDGQETLPISEQAFLLLGERKAGNEKVFQNLKKWDFDRSVPLWVKDAGIVKHITFHCFRHTYATLQLFAGTDIFTVSKLLGHKNVKTTQVYAKIVDQRKHEAASRIKL</sequence>
<evidence type="ECO:0000259" key="4">
    <source>
        <dbReference type="PROSITE" id="PS51898"/>
    </source>
</evidence>
<comment type="similarity">
    <text evidence="1">Belongs to the 'phage' integrase family.</text>
</comment>
<dbReference type="PANTHER" id="PTHR30349">
    <property type="entry name" value="PHAGE INTEGRASE-RELATED"/>
    <property type="match status" value="1"/>
</dbReference>
<dbReference type="Proteomes" id="UP000271937">
    <property type="component" value="Unassembled WGS sequence"/>
</dbReference>
<dbReference type="SUPFAM" id="SSF56349">
    <property type="entry name" value="DNA breaking-rejoining enzymes"/>
    <property type="match status" value="1"/>
</dbReference>
<dbReference type="InterPro" id="IPR013762">
    <property type="entry name" value="Integrase-like_cat_sf"/>
</dbReference>
<dbReference type="InterPro" id="IPR050090">
    <property type="entry name" value="Tyrosine_recombinase_XerCD"/>
</dbReference>
<dbReference type="InterPro" id="IPR002104">
    <property type="entry name" value="Integrase_catalytic"/>
</dbReference>
<protein>
    <submittedName>
        <fullName evidence="5">Site-specific integrase</fullName>
    </submittedName>
</protein>
<dbReference type="Gene3D" id="1.10.443.10">
    <property type="entry name" value="Intergrase catalytic core"/>
    <property type="match status" value="1"/>
</dbReference>
<dbReference type="PROSITE" id="PS51898">
    <property type="entry name" value="TYR_RECOMBINASE"/>
    <property type="match status" value="1"/>
</dbReference>
<proteinExistence type="inferred from homology"/>
<evidence type="ECO:0000256" key="1">
    <source>
        <dbReference type="ARBA" id="ARBA00008857"/>
    </source>
</evidence>
<dbReference type="Pfam" id="PF17293">
    <property type="entry name" value="Arm-DNA-bind_5"/>
    <property type="match status" value="1"/>
</dbReference>
<keyword evidence="3" id="KW-0233">DNA recombination</keyword>
<keyword evidence="6" id="KW-1185">Reference proteome</keyword>